<gene>
    <name evidence="1" type="ORF">ASIM_LOCUS20214</name>
</gene>
<protein>
    <submittedName>
        <fullName evidence="1 3">Uncharacterized protein</fullName>
    </submittedName>
</protein>
<dbReference type="EMBL" id="UYRR01038968">
    <property type="protein sequence ID" value="VDK75086.1"/>
    <property type="molecule type" value="Genomic_DNA"/>
</dbReference>
<evidence type="ECO:0000313" key="2">
    <source>
        <dbReference type="Proteomes" id="UP000267096"/>
    </source>
</evidence>
<dbReference type="AlphaFoldDB" id="A0A0M3KIL6"/>
<keyword evidence="2" id="KW-1185">Reference proteome</keyword>
<evidence type="ECO:0000313" key="3">
    <source>
        <dbReference type="WBParaSite" id="ASIM_0002083501-mRNA-1"/>
    </source>
</evidence>
<proteinExistence type="predicted"/>
<sequence>MIYLTSLDENLDPQPLLLNPNTSGLNVNIDNNNSDSNTNANVAQTVDVSPVLAPAGKIFEQLRTCSLFTD</sequence>
<dbReference type="Proteomes" id="UP000267096">
    <property type="component" value="Unassembled WGS sequence"/>
</dbReference>
<organism evidence="3">
    <name type="scientific">Anisakis simplex</name>
    <name type="common">Herring worm</name>
    <dbReference type="NCBI Taxonomy" id="6269"/>
    <lineage>
        <taxon>Eukaryota</taxon>
        <taxon>Metazoa</taxon>
        <taxon>Ecdysozoa</taxon>
        <taxon>Nematoda</taxon>
        <taxon>Chromadorea</taxon>
        <taxon>Rhabditida</taxon>
        <taxon>Spirurina</taxon>
        <taxon>Ascaridomorpha</taxon>
        <taxon>Ascaridoidea</taxon>
        <taxon>Anisakidae</taxon>
        <taxon>Anisakis</taxon>
        <taxon>Anisakis simplex complex</taxon>
    </lineage>
</organism>
<evidence type="ECO:0000313" key="1">
    <source>
        <dbReference type="EMBL" id="VDK75086.1"/>
    </source>
</evidence>
<dbReference type="WBParaSite" id="ASIM_0002083501-mRNA-1">
    <property type="protein sequence ID" value="ASIM_0002083501-mRNA-1"/>
    <property type="gene ID" value="ASIM_0002083501"/>
</dbReference>
<reference evidence="1 2" key="2">
    <citation type="submission" date="2018-11" db="EMBL/GenBank/DDBJ databases">
        <authorList>
            <consortium name="Pathogen Informatics"/>
        </authorList>
    </citation>
    <scope>NUCLEOTIDE SEQUENCE [LARGE SCALE GENOMIC DNA]</scope>
</reference>
<name>A0A0M3KIL6_ANISI</name>
<reference evidence="3" key="1">
    <citation type="submission" date="2017-02" db="UniProtKB">
        <authorList>
            <consortium name="WormBaseParasite"/>
        </authorList>
    </citation>
    <scope>IDENTIFICATION</scope>
</reference>
<accession>A0A0M3KIL6</accession>